<feature type="region of interest" description="Disordered" evidence="1">
    <location>
        <begin position="1"/>
        <end position="35"/>
    </location>
</feature>
<dbReference type="Proteomes" id="UP001341840">
    <property type="component" value="Unassembled WGS sequence"/>
</dbReference>
<evidence type="ECO:0000313" key="3">
    <source>
        <dbReference type="Proteomes" id="UP001341840"/>
    </source>
</evidence>
<gene>
    <name evidence="2" type="ORF">PIB30_068699</name>
</gene>
<proteinExistence type="predicted"/>
<organism evidence="2 3">
    <name type="scientific">Stylosanthes scabra</name>
    <dbReference type="NCBI Taxonomy" id="79078"/>
    <lineage>
        <taxon>Eukaryota</taxon>
        <taxon>Viridiplantae</taxon>
        <taxon>Streptophyta</taxon>
        <taxon>Embryophyta</taxon>
        <taxon>Tracheophyta</taxon>
        <taxon>Spermatophyta</taxon>
        <taxon>Magnoliopsida</taxon>
        <taxon>eudicotyledons</taxon>
        <taxon>Gunneridae</taxon>
        <taxon>Pentapetalae</taxon>
        <taxon>rosids</taxon>
        <taxon>fabids</taxon>
        <taxon>Fabales</taxon>
        <taxon>Fabaceae</taxon>
        <taxon>Papilionoideae</taxon>
        <taxon>50 kb inversion clade</taxon>
        <taxon>dalbergioids sensu lato</taxon>
        <taxon>Dalbergieae</taxon>
        <taxon>Pterocarpus clade</taxon>
        <taxon>Stylosanthes</taxon>
    </lineage>
</organism>
<dbReference type="PANTHER" id="PTHR36743:SF1">
    <property type="entry name" value="OS04G0495300 PROTEIN"/>
    <property type="match status" value="1"/>
</dbReference>
<reference evidence="2 3" key="1">
    <citation type="journal article" date="2023" name="Plants (Basel)">
        <title>Bridging the Gap: Combining Genomics and Transcriptomics Approaches to Understand Stylosanthes scabra, an Orphan Legume from the Brazilian Caatinga.</title>
        <authorList>
            <person name="Ferreira-Neto J.R.C."/>
            <person name="da Silva M.D."/>
            <person name="Binneck E."/>
            <person name="de Melo N.F."/>
            <person name="da Silva R.H."/>
            <person name="de Melo A.L.T.M."/>
            <person name="Pandolfi V."/>
            <person name="Bustamante F.O."/>
            <person name="Brasileiro-Vidal A.C."/>
            <person name="Benko-Iseppon A.M."/>
        </authorList>
    </citation>
    <scope>NUCLEOTIDE SEQUENCE [LARGE SCALE GENOMIC DNA]</scope>
    <source>
        <tissue evidence="2">Leaves</tissue>
    </source>
</reference>
<comment type="caution">
    <text evidence="2">The sequence shown here is derived from an EMBL/GenBank/DDBJ whole genome shotgun (WGS) entry which is preliminary data.</text>
</comment>
<name>A0ABU6RN68_9FABA</name>
<evidence type="ECO:0000256" key="1">
    <source>
        <dbReference type="SAM" id="MobiDB-lite"/>
    </source>
</evidence>
<accession>A0ABU6RN68</accession>
<keyword evidence="3" id="KW-1185">Reference proteome</keyword>
<evidence type="ECO:0000313" key="2">
    <source>
        <dbReference type="EMBL" id="MED6125455.1"/>
    </source>
</evidence>
<dbReference type="PANTHER" id="PTHR36743">
    <property type="entry name" value="OS04G0495300 PROTEIN"/>
    <property type="match status" value="1"/>
</dbReference>
<dbReference type="EMBL" id="JASCZI010030949">
    <property type="protein sequence ID" value="MED6125455.1"/>
    <property type="molecule type" value="Genomic_DNA"/>
</dbReference>
<feature type="compositionally biased region" description="Polar residues" evidence="1">
    <location>
        <begin position="11"/>
        <end position="28"/>
    </location>
</feature>
<feature type="non-terminal residue" evidence="2">
    <location>
        <position position="99"/>
    </location>
</feature>
<protein>
    <submittedName>
        <fullName evidence="2">Uncharacterized protein</fullName>
    </submittedName>
</protein>
<sequence>MGLSASKRVKSSLSNSAEFDSVWDSTSRSKSKSGDAILGPVMFKEWVLELYTDAVLFGAGKVLLLRVPVNVAGIAGIGEVTHAGGQVVGTVVRPTRLAL</sequence>